<name>A0A1D7U7N4_9HYPH</name>
<evidence type="ECO:0000313" key="2">
    <source>
        <dbReference type="Proteomes" id="UP000094969"/>
    </source>
</evidence>
<keyword evidence="2" id="KW-1185">Reference proteome</keyword>
<dbReference type="Pfam" id="PF11899">
    <property type="entry name" value="DUF3419"/>
    <property type="match status" value="1"/>
</dbReference>
<dbReference type="STRING" id="1526658.BHK69_25810"/>
<gene>
    <name evidence="1" type="ORF">BHK69_25810</name>
</gene>
<dbReference type="EMBL" id="CP017147">
    <property type="protein sequence ID" value="AOO83401.1"/>
    <property type="molecule type" value="Genomic_DNA"/>
</dbReference>
<dbReference type="Proteomes" id="UP000094969">
    <property type="component" value="Chromosome"/>
</dbReference>
<sequence length="367" mass="41130">MAESEIAGKASFEAIRYAQLWEDADVLTAALGTPPGATLVSICSAGDNALAMLTLDPARVVVVDLSPAQIACLRIRIAAYRGLDHAAFLELMGSRPSERRGGLLDRFIQGLPEAERAFWAARREDIIAHGLGGIGKFERYFRVMQRYLLPLVHSRETIAAIFQPGKSRREREHFLDTRWNSWRWNLLLRGFFSRFTMGRLGRDPAFFDHVEGSVAAHVARRIRHAAVDLDPALNPYLRWILTGSHGAALPMAWRAEHYETIRGRLDRLDIRQGSLEAFVSTGEKADGFNLSDIFEYMNPQVFEAVYGSVVTAAHPGARLVYWNMMAPRRLPPAHAGRMLPRPDLEAPGKAADKAFFYSDFVVEEVRA</sequence>
<accession>A0A1D7U7N4</accession>
<dbReference type="InterPro" id="IPR029063">
    <property type="entry name" value="SAM-dependent_MTases_sf"/>
</dbReference>
<evidence type="ECO:0008006" key="3">
    <source>
        <dbReference type="Google" id="ProtNLM"/>
    </source>
</evidence>
<reference evidence="1 2" key="1">
    <citation type="journal article" date="2015" name="Antonie Van Leeuwenhoek">
        <title>Bosea vaviloviae sp. nov., a new species of slow-growing rhizobia isolated from nodules of the relict species Vavilovia formosa (Stev.) Fed.</title>
        <authorList>
            <person name="Safronova V.I."/>
            <person name="Kuznetsova I.G."/>
            <person name="Sazanova A.L."/>
            <person name="Kimeklis A.K."/>
            <person name="Belimov A.A."/>
            <person name="Andronov E.E."/>
            <person name="Pinaev A.G."/>
            <person name="Chizhevskaya E.P."/>
            <person name="Pukhaev A.R."/>
            <person name="Popov K.P."/>
            <person name="Willems A."/>
            <person name="Tikhonovich I.A."/>
        </authorList>
    </citation>
    <scope>NUCLEOTIDE SEQUENCE [LARGE SCALE GENOMIC DNA]</scope>
    <source>
        <strain evidence="1 2">Vaf18</strain>
    </source>
</reference>
<dbReference type="OrthoDB" id="1522784at2"/>
<dbReference type="PANTHER" id="PTHR47473:SF1">
    <property type="entry name" value="METHYLTRANSFERASE DOMAIN-CONTAINING PROTEIN"/>
    <property type="match status" value="1"/>
</dbReference>
<dbReference type="AlphaFoldDB" id="A0A1D7U7N4"/>
<proteinExistence type="predicted"/>
<organism evidence="1 2">
    <name type="scientific">Bosea vaviloviae</name>
    <dbReference type="NCBI Taxonomy" id="1526658"/>
    <lineage>
        <taxon>Bacteria</taxon>
        <taxon>Pseudomonadati</taxon>
        <taxon>Pseudomonadota</taxon>
        <taxon>Alphaproteobacteria</taxon>
        <taxon>Hyphomicrobiales</taxon>
        <taxon>Boseaceae</taxon>
        <taxon>Bosea</taxon>
    </lineage>
</organism>
<evidence type="ECO:0000313" key="1">
    <source>
        <dbReference type="EMBL" id="AOO83401.1"/>
    </source>
</evidence>
<dbReference type="KEGG" id="bvv:BHK69_25810"/>
<dbReference type="PANTHER" id="PTHR47473">
    <property type="entry name" value="BTA1P"/>
    <property type="match status" value="1"/>
</dbReference>
<dbReference type="SUPFAM" id="SSF53335">
    <property type="entry name" value="S-adenosyl-L-methionine-dependent methyltransferases"/>
    <property type="match status" value="1"/>
</dbReference>
<dbReference type="InterPro" id="IPR021829">
    <property type="entry name" value="DUF3419"/>
</dbReference>
<protein>
    <recommendedName>
        <fullName evidence="3">S-adenosylmethionine:diacylglycerol 3-amino-3-carboxypropyl transferase</fullName>
    </recommendedName>
</protein>
<dbReference type="RefSeq" id="WP_069692601.1">
    <property type="nucleotide sequence ID" value="NZ_CP017147.1"/>
</dbReference>